<evidence type="ECO:0000313" key="6">
    <source>
        <dbReference type="Proteomes" id="UP000663866"/>
    </source>
</evidence>
<accession>A0A820PNL5</accession>
<dbReference type="Proteomes" id="UP000663887">
    <property type="component" value="Unassembled WGS sequence"/>
</dbReference>
<dbReference type="EMBL" id="CAJNRF010006724">
    <property type="protein sequence ID" value="CAF2084284.1"/>
    <property type="molecule type" value="Genomic_DNA"/>
</dbReference>
<feature type="signal peptide" evidence="1">
    <location>
        <begin position="1"/>
        <end position="21"/>
    </location>
</feature>
<proteinExistence type="predicted"/>
<protein>
    <submittedName>
        <fullName evidence="5">Uncharacterized protein</fullName>
    </submittedName>
</protein>
<dbReference type="Proteomes" id="UP000663842">
    <property type="component" value="Unassembled WGS sequence"/>
</dbReference>
<dbReference type="AlphaFoldDB" id="A0A820PNL5"/>
<keyword evidence="6" id="KW-1185">Reference proteome</keyword>
<evidence type="ECO:0000256" key="1">
    <source>
        <dbReference type="SAM" id="SignalP"/>
    </source>
</evidence>
<dbReference type="Proteomes" id="UP000663866">
    <property type="component" value="Unassembled WGS sequence"/>
</dbReference>
<dbReference type="EMBL" id="CAJNRG010007081">
    <property type="protein sequence ID" value="CAF2091312.1"/>
    <property type="molecule type" value="Genomic_DNA"/>
</dbReference>
<dbReference type="Proteomes" id="UP000663856">
    <property type="component" value="Unassembled WGS sequence"/>
</dbReference>
<dbReference type="EMBL" id="CAJOBG010041367">
    <property type="protein sequence ID" value="CAF4408711.1"/>
    <property type="molecule type" value="Genomic_DNA"/>
</dbReference>
<comment type="caution">
    <text evidence="5">The sequence shown here is derived from an EMBL/GenBank/DDBJ whole genome shotgun (WGS) entry which is preliminary data.</text>
</comment>
<reference evidence="5" key="1">
    <citation type="submission" date="2021-02" db="EMBL/GenBank/DDBJ databases">
        <authorList>
            <person name="Nowell W R."/>
        </authorList>
    </citation>
    <scope>NUCLEOTIDE SEQUENCE</scope>
</reference>
<name>A0A820PNL5_9BILA</name>
<organism evidence="5 6">
    <name type="scientific">Rotaria magnacalcarata</name>
    <dbReference type="NCBI Taxonomy" id="392030"/>
    <lineage>
        <taxon>Eukaryota</taxon>
        <taxon>Metazoa</taxon>
        <taxon>Spiralia</taxon>
        <taxon>Gnathifera</taxon>
        <taxon>Rotifera</taxon>
        <taxon>Eurotatoria</taxon>
        <taxon>Bdelloidea</taxon>
        <taxon>Philodinida</taxon>
        <taxon>Philodinidae</taxon>
        <taxon>Rotaria</taxon>
    </lineage>
</organism>
<evidence type="ECO:0000313" key="4">
    <source>
        <dbReference type="EMBL" id="CAF4055201.1"/>
    </source>
</evidence>
<gene>
    <name evidence="5" type="ORF">OVN521_LOCUS35328</name>
    <name evidence="4" type="ORF">UXM345_LOCUS19481</name>
    <name evidence="2" type="ORF">WKI299_LOCUS16816</name>
    <name evidence="3" type="ORF">XDN619_LOCUS16660</name>
</gene>
<evidence type="ECO:0000313" key="2">
    <source>
        <dbReference type="EMBL" id="CAF2084284.1"/>
    </source>
</evidence>
<evidence type="ECO:0000313" key="3">
    <source>
        <dbReference type="EMBL" id="CAF2091312.1"/>
    </source>
</evidence>
<feature type="chain" id="PRO_5036237113" evidence="1">
    <location>
        <begin position="22"/>
        <end position="130"/>
    </location>
</feature>
<evidence type="ECO:0000313" key="5">
    <source>
        <dbReference type="EMBL" id="CAF4408711.1"/>
    </source>
</evidence>
<sequence length="130" mass="14118">MHPCLILVFMITLLPTTTDLAQTPQSAILGKFIPAIIKCFGKKLTGVNMNKVNHIIKKVQHGLDVLDPAEIVYEVVHIVAHQLPSTKIVQVVLTSGKVVHLMVRLLSGGGIGLGTGYLVERISEEIEDVC</sequence>
<dbReference type="EMBL" id="CAJOBF010002772">
    <property type="protein sequence ID" value="CAF4055201.1"/>
    <property type="molecule type" value="Genomic_DNA"/>
</dbReference>
<keyword evidence="1" id="KW-0732">Signal</keyword>